<dbReference type="Pfam" id="PF13302">
    <property type="entry name" value="Acetyltransf_3"/>
    <property type="match status" value="1"/>
</dbReference>
<dbReference type="PANTHER" id="PTHR43792">
    <property type="entry name" value="GNAT FAMILY, PUTATIVE (AFU_ORTHOLOGUE AFUA_3G00765)-RELATED-RELATED"/>
    <property type="match status" value="1"/>
</dbReference>
<dbReference type="EMBL" id="FWXB01000004">
    <property type="protein sequence ID" value="SMC11646.1"/>
    <property type="molecule type" value="Genomic_DNA"/>
</dbReference>
<proteinExistence type="predicted"/>
<keyword evidence="3" id="KW-1185">Reference proteome</keyword>
<gene>
    <name evidence="2" type="ORF">ROA7745_01461</name>
</gene>
<evidence type="ECO:0000313" key="2">
    <source>
        <dbReference type="EMBL" id="SMC11646.1"/>
    </source>
</evidence>
<sequence>MTDQIKTERLLLRRFREDDIVAISATLQDRGIARMIPTMPWPYQESDAREFVTKTAPALRATYAAELDGALVGAVGINGQLGYWFMRSAWGRGFATEASQALLKIRFEKDQSPMRSGHRLENKRSRRVLTKLGFRDTVQRQAFCHAEAANVAMQDMELTFADWEAQP</sequence>
<dbReference type="Proteomes" id="UP000193224">
    <property type="component" value="Unassembled WGS sequence"/>
</dbReference>
<dbReference type="RefSeq" id="WP_085799614.1">
    <property type="nucleotide sequence ID" value="NZ_FWXB01000004.1"/>
</dbReference>
<protein>
    <recommendedName>
        <fullName evidence="1">N-acetyltransferase domain-containing protein</fullName>
    </recommendedName>
</protein>
<dbReference type="OrthoDB" id="9804153at2"/>
<evidence type="ECO:0000259" key="1">
    <source>
        <dbReference type="PROSITE" id="PS51186"/>
    </source>
</evidence>
<accession>A0A1X7BPS9</accession>
<reference evidence="2 3" key="1">
    <citation type="submission" date="2017-03" db="EMBL/GenBank/DDBJ databases">
        <authorList>
            <person name="Afonso C.L."/>
            <person name="Miller P.J."/>
            <person name="Scott M.A."/>
            <person name="Spackman E."/>
            <person name="Goraichik I."/>
            <person name="Dimitrov K.M."/>
            <person name="Suarez D.L."/>
            <person name="Swayne D.E."/>
        </authorList>
    </citation>
    <scope>NUCLEOTIDE SEQUENCE [LARGE SCALE GENOMIC DNA]</scope>
    <source>
        <strain evidence="2 3">CECT 7745</strain>
    </source>
</reference>
<dbReference type="Gene3D" id="3.40.630.30">
    <property type="match status" value="1"/>
</dbReference>
<dbReference type="GO" id="GO:0016747">
    <property type="term" value="F:acyltransferase activity, transferring groups other than amino-acyl groups"/>
    <property type="evidence" value="ECO:0007669"/>
    <property type="project" value="InterPro"/>
</dbReference>
<dbReference type="InterPro" id="IPR051531">
    <property type="entry name" value="N-acetyltransferase"/>
</dbReference>
<dbReference type="InterPro" id="IPR000182">
    <property type="entry name" value="GNAT_dom"/>
</dbReference>
<name>A0A1X7BPS9_9RHOB</name>
<dbReference type="PROSITE" id="PS51186">
    <property type="entry name" value="GNAT"/>
    <property type="match status" value="1"/>
</dbReference>
<dbReference type="InterPro" id="IPR016181">
    <property type="entry name" value="Acyl_CoA_acyltransferase"/>
</dbReference>
<evidence type="ECO:0000313" key="3">
    <source>
        <dbReference type="Proteomes" id="UP000193224"/>
    </source>
</evidence>
<dbReference type="SUPFAM" id="SSF55729">
    <property type="entry name" value="Acyl-CoA N-acyltransferases (Nat)"/>
    <property type="match status" value="1"/>
</dbReference>
<feature type="domain" description="N-acetyltransferase" evidence="1">
    <location>
        <begin position="10"/>
        <end position="161"/>
    </location>
</feature>
<dbReference type="AlphaFoldDB" id="A0A1X7BPS9"/>
<organism evidence="2 3">
    <name type="scientific">Roseovarius aestuarii</name>
    <dbReference type="NCBI Taxonomy" id="475083"/>
    <lineage>
        <taxon>Bacteria</taxon>
        <taxon>Pseudomonadati</taxon>
        <taxon>Pseudomonadota</taxon>
        <taxon>Alphaproteobacteria</taxon>
        <taxon>Rhodobacterales</taxon>
        <taxon>Roseobacteraceae</taxon>
        <taxon>Roseovarius</taxon>
    </lineage>
</organism>